<evidence type="ECO:0000313" key="1">
    <source>
        <dbReference type="EMBL" id="NEV65359.1"/>
    </source>
</evidence>
<name>A0A6M0K783_9GAMM</name>
<dbReference type="EMBL" id="JAAIJQ010000242">
    <property type="protein sequence ID" value="NEV65359.1"/>
    <property type="molecule type" value="Genomic_DNA"/>
</dbReference>
<organism evidence="1 2">
    <name type="scientific">Thiorhodococcus minor</name>
    <dbReference type="NCBI Taxonomy" id="57489"/>
    <lineage>
        <taxon>Bacteria</taxon>
        <taxon>Pseudomonadati</taxon>
        <taxon>Pseudomonadota</taxon>
        <taxon>Gammaproteobacteria</taxon>
        <taxon>Chromatiales</taxon>
        <taxon>Chromatiaceae</taxon>
        <taxon>Thiorhodococcus</taxon>
    </lineage>
</organism>
<accession>A0A6M0K783</accession>
<reference evidence="1 2" key="1">
    <citation type="submission" date="2020-02" db="EMBL/GenBank/DDBJ databases">
        <title>Genome sequences of Thiorhodococcus mannitoliphagus and Thiorhodococcus minor, purple sulfur photosynthetic bacteria in the gammaproteobacterial family, Chromatiaceae.</title>
        <authorList>
            <person name="Aviles F.A."/>
            <person name="Meyer T.E."/>
            <person name="Kyndt J.A."/>
        </authorList>
    </citation>
    <scope>NUCLEOTIDE SEQUENCE [LARGE SCALE GENOMIC DNA]</scope>
    <source>
        <strain evidence="1 2">DSM 11518</strain>
    </source>
</reference>
<evidence type="ECO:0000313" key="2">
    <source>
        <dbReference type="Proteomes" id="UP000483379"/>
    </source>
</evidence>
<dbReference type="AlphaFoldDB" id="A0A6M0K783"/>
<comment type="caution">
    <text evidence="1">The sequence shown here is derived from an EMBL/GenBank/DDBJ whole genome shotgun (WGS) entry which is preliminary data.</text>
</comment>
<keyword evidence="2" id="KW-1185">Reference proteome</keyword>
<sequence length="398" mass="44465">MPSEARLTMSRLCKRFFIPFVIALVAVSTTSAEEIRDFYAEPGLHPFKEKVHHLNETIDPFSGTLQLAHTDITIPGNGGLDINISRFYTNPQTALEWTEGIVGIGWTMHFGRIVAPSAHWDKACSQQSHAGSTADNPSLEHPDGARELLVLATDNSGDLVTKSNWRVHCTGAFAFEVHSPDGLTYLMDRLAASEDGQNRSWYTSRITDLRGNSIEIVYIGLYQVYVSEVRASDGREVTFEYDSEGPCRKLESITANGETWTYQFEPVTDPGCMMFLTEVNLPSGERWQYDYYRDPFSSTPGRLSLSKVVYPRGGEVTYTYQQVYFNQKIVPPWTPTTSVQAKSTFTSLPDGGVEQHHWTYSFSPGGREAQCSANAMDLSRPAVRRVESGLELAGIEAW</sequence>
<evidence type="ECO:0008006" key="3">
    <source>
        <dbReference type="Google" id="ProtNLM"/>
    </source>
</evidence>
<proteinExistence type="predicted"/>
<dbReference type="Proteomes" id="UP000483379">
    <property type="component" value="Unassembled WGS sequence"/>
</dbReference>
<gene>
    <name evidence="1" type="ORF">G3446_26655</name>
</gene>
<dbReference type="RefSeq" id="WP_164456673.1">
    <property type="nucleotide sequence ID" value="NZ_JAAIJQ010000242.1"/>
</dbReference>
<protein>
    <recommendedName>
        <fullName evidence="3">RHS repeat protein</fullName>
    </recommendedName>
</protein>
<feature type="non-terminal residue" evidence="1">
    <location>
        <position position="398"/>
    </location>
</feature>